<evidence type="ECO:0000256" key="5">
    <source>
        <dbReference type="ARBA" id="ARBA00023145"/>
    </source>
</evidence>
<dbReference type="Pfam" id="PF08246">
    <property type="entry name" value="Inhibitor_I29"/>
    <property type="match status" value="1"/>
</dbReference>
<dbReference type="PROSITE" id="PS00640">
    <property type="entry name" value="THIOL_PROTEASE_ASN"/>
    <property type="match status" value="1"/>
</dbReference>
<evidence type="ECO:0000313" key="10">
    <source>
        <dbReference type="Proteomes" id="UP000515211"/>
    </source>
</evidence>
<organism evidence="10 11">
    <name type="scientific">Arachis duranensis</name>
    <name type="common">Wild peanut</name>
    <dbReference type="NCBI Taxonomy" id="130453"/>
    <lineage>
        <taxon>Eukaryota</taxon>
        <taxon>Viridiplantae</taxon>
        <taxon>Streptophyta</taxon>
        <taxon>Embryophyta</taxon>
        <taxon>Tracheophyta</taxon>
        <taxon>Spermatophyta</taxon>
        <taxon>Magnoliopsida</taxon>
        <taxon>eudicotyledons</taxon>
        <taxon>Gunneridae</taxon>
        <taxon>Pentapetalae</taxon>
        <taxon>rosids</taxon>
        <taxon>fabids</taxon>
        <taxon>Fabales</taxon>
        <taxon>Fabaceae</taxon>
        <taxon>Papilionoideae</taxon>
        <taxon>50 kb inversion clade</taxon>
        <taxon>dalbergioids sensu lato</taxon>
        <taxon>Dalbergieae</taxon>
        <taxon>Pterocarpus clade</taxon>
        <taxon>Arachis</taxon>
    </lineage>
</organism>
<evidence type="ECO:0000256" key="2">
    <source>
        <dbReference type="ARBA" id="ARBA00022670"/>
    </source>
</evidence>
<keyword evidence="5" id="KW-0865">Zymogen</keyword>
<evidence type="ECO:0000256" key="1">
    <source>
        <dbReference type="ARBA" id="ARBA00008455"/>
    </source>
</evidence>
<evidence type="ECO:0000259" key="9">
    <source>
        <dbReference type="SMART" id="SM00848"/>
    </source>
</evidence>
<gene>
    <name evidence="11" type="primary">LOC107478014</name>
</gene>
<evidence type="ECO:0000256" key="7">
    <source>
        <dbReference type="ARBA" id="ARBA00023180"/>
    </source>
</evidence>
<reference evidence="10" key="1">
    <citation type="journal article" date="2016" name="Nat. Genet.">
        <title>The genome sequences of Arachis duranensis and Arachis ipaensis, the diploid ancestors of cultivated peanut.</title>
        <authorList>
            <person name="Bertioli D.J."/>
            <person name="Cannon S.B."/>
            <person name="Froenicke L."/>
            <person name="Huang G."/>
            <person name="Farmer A.D."/>
            <person name="Cannon E.K."/>
            <person name="Liu X."/>
            <person name="Gao D."/>
            <person name="Clevenger J."/>
            <person name="Dash S."/>
            <person name="Ren L."/>
            <person name="Moretzsohn M.C."/>
            <person name="Shirasawa K."/>
            <person name="Huang W."/>
            <person name="Vidigal B."/>
            <person name="Abernathy B."/>
            <person name="Chu Y."/>
            <person name="Niederhuth C.E."/>
            <person name="Umale P."/>
            <person name="Araujo A.C."/>
            <person name="Kozik A."/>
            <person name="Kim K.D."/>
            <person name="Burow M.D."/>
            <person name="Varshney R.K."/>
            <person name="Wang X."/>
            <person name="Zhang X."/>
            <person name="Barkley N."/>
            <person name="Guimaraes P.M."/>
            <person name="Isobe S."/>
            <person name="Guo B."/>
            <person name="Liao B."/>
            <person name="Stalker H.T."/>
            <person name="Schmitz R.J."/>
            <person name="Scheffler B.E."/>
            <person name="Leal-Bertioli S.C."/>
            <person name="Xun X."/>
            <person name="Jackson S.A."/>
            <person name="Michelmore R."/>
            <person name="Ozias-Akins P."/>
        </authorList>
    </citation>
    <scope>NUCLEOTIDE SEQUENCE [LARGE SCALE GENOMIC DNA]</scope>
    <source>
        <strain evidence="10">cv. V14167</strain>
    </source>
</reference>
<dbReference type="InterPro" id="IPR013128">
    <property type="entry name" value="Peptidase_C1A"/>
</dbReference>
<dbReference type="SMART" id="SM00645">
    <property type="entry name" value="Pept_C1"/>
    <property type="match status" value="1"/>
</dbReference>
<dbReference type="Proteomes" id="UP000515211">
    <property type="component" value="Chromosome 3"/>
</dbReference>
<reference evidence="11" key="2">
    <citation type="submission" date="2025-08" db="UniProtKB">
        <authorList>
            <consortium name="RefSeq"/>
        </authorList>
    </citation>
    <scope>IDENTIFICATION</scope>
    <source>
        <tissue evidence="11">Whole plant</tissue>
    </source>
</reference>
<dbReference type="FunFam" id="3.90.70.10:FF:000204">
    <property type="entry name" value="Papain"/>
    <property type="match status" value="1"/>
</dbReference>
<dbReference type="RefSeq" id="XP_052114582.1">
    <property type="nucleotide sequence ID" value="XM_052258622.1"/>
</dbReference>
<name>A0A9C6TQD0_ARADU</name>
<dbReference type="Gene3D" id="3.90.70.10">
    <property type="entry name" value="Cysteine proteinases"/>
    <property type="match status" value="1"/>
</dbReference>
<dbReference type="SUPFAM" id="SSF54001">
    <property type="entry name" value="Cysteine proteinases"/>
    <property type="match status" value="1"/>
</dbReference>
<keyword evidence="10" id="KW-1185">Reference proteome</keyword>
<keyword evidence="2" id="KW-0645">Protease</keyword>
<dbReference type="SMART" id="SM00848">
    <property type="entry name" value="Inhibitor_I29"/>
    <property type="match status" value="1"/>
</dbReference>
<dbReference type="Pfam" id="PF00112">
    <property type="entry name" value="Peptidase_C1"/>
    <property type="match status" value="2"/>
</dbReference>
<dbReference type="InterPro" id="IPR039417">
    <property type="entry name" value="Peptidase_C1A_papain-like"/>
</dbReference>
<dbReference type="GO" id="GO:0008234">
    <property type="term" value="F:cysteine-type peptidase activity"/>
    <property type="evidence" value="ECO:0007669"/>
    <property type="project" value="UniProtKB-KW"/>
</dbReference>
<keyword evidence="6" id="KW-1015">Disulfide bond</keyword>
<feature type="domain" description="Cathepsin propeptide inhibitor" evidence="9">
    <location>
        <begin position="46"/>
        <end position="103"/>
    </location>
</feature>
<evidence type="ECO:0000259" key="8">
    <source>
        <dbReference type="SMART" id="SM00645"/>
    </source>
</evidence>
<dbReference type="GeneID" id="107478014"/>
<dbReference type="PANTHER" id="PTHR12411">
    <property type="entry name" value="CYSTEINE PROTEASE FAMILY C1-RELATED"/>
    <property type="match status" value="1"/>
</dbReference>
<sequence length="366" mass="41587">MTMMTTTSFIQFHQIIILFFLILTLWNSQVTMSRRLFESTCTRERHEKWMEEYGKVYKDGEEKERRFRIFKNNVEFIESFNAAGDKSFKLSVNRFADLSVEEFKASLNGLPKSHWQTTPFRHENVTDIPETVDWRKRGVVTPIKDQGTCGCFCLFTGTHSSVTEYVLQGSWWAFSSVAAVEGIHKISTGKLVSLSVQELVDCVRGDGEGCYGGYMEDAYTFIAKNGGISSESDYPYKQVEKPCKANEKETIHNVAKIKGFEKVPSNNEKALLKAVAKQPVSVYLQASGYYFQFYSSGIFTGICETEPDHTATVVGYGKDKDGTKYWIVKNSWGTDWGEKGYIRMKREVHAKEGLCGIANNVTYPII</sequence>
<dbReference type="CDD" id="cd02248">
    <property type="entry name" value="Peptidase_C1A"/>
    <property type="match status" value="1"/>
</dbReference>
<proteinExistence type="inferred from homology"/>
<dbReference type="InterPro" id="IPR038765">
    <property type="entry name" value="Papain-like_cys_pep_sf"/>
</dbReference>
<comment type="similarity">
    <text evidence="1">Belongs to the peptidase C1 family.</text>
</comment>
<dbReference type="InterPro" id="IPR025661">
    <property type="entry name" value="Pept_asp_AS"/>
</dbReference>
<dbReference type="InterPro" id="IPR000668">
    <property type="entry name" value="Peptidase_C1A_C"/>
</dbReference>
<dbReference type="AlphaFoldDB" id="A0A9C6TQD0"/>
<evidence type="ECO:0000313" key="11">
    <source>
        <dbReference type="RefSeq" id="XP_052114582.1"/>
    </source>
</evidence>
<evidence type="ECO:0000256" key="4">
    <source>
        <dbReference type="ARBA" id="ARBA00022807"/>
    </source>
</evidence>
<evidence type="ECO:0000256" key="3">
    <source>
        <dbReference type="ARBA" id="ARBA00022801"/>
    </source>
</evidence>
<dbReference type="InterPro" id="IPR013201">
    <property type="entry name" value="Prot_inhib_I29"/>
</dbReference>
<keyword evidence="7" id="KW-0325">Glycoprotein</keyword>
<keyword evidence="3" id="KW-0378">Hydrolase</keyword>
<protein>
    <submittedName>
        <fullName evidence="11">Senescence-specific cysteine protease SAG39-like isoform X1</fullName>
    </submittedName>
</protein>
<evidence type="ECO:0000256" key="6">
    <source>
        <dbReference type="ARBA" id="ARBA00023157"/>
    </source>
</evidence>
<dbReference type="GO" id="GO:0006508">
    <property type="term" value="P:proteolysis"/>
    <property type="evidence" value="ECO:0007669"/>
    <property type="project" value="UniProtKB-KW"/>
</dbReference>
<feature type="domain" description="Peptidase C1A papain C-terminal" evidence="8">
    <location>
        <begin position="128"/>
        <end position="365"/>
    </location>
</feature>
<keyword evidence="4" id="KW-0788">Thiol protease</keyword>
<accession>A0A9C6TQD0</accession>